<dbReference type="Proteomes" id="UP001174909">
    <property type="component" value="Unassembled WGS sequence"/>
</dbReference>
<dbReference type="InterPro" id="IPR029208">
    <property type="entry name" value="COX14"/>
</dbReference>
<dbReference type="EMBL" id="CASHTH010004480">
    <property type="protein sequence ID" value="CAI8057895.1"/>
    <property type="molecule type" value="Genomic_DNA"/>
</dbReference>
<evidence type="ECO:0000256" key="1">
    <source>
        <dbReference type="ARBA" id="ARBA00004167"/>
    </source>
</evidence>
<evidence type="ECO:0000256" key="4">
    <source>
        <dbReference type="ARBA" id="ARBA00023136"/>
    </source>
</evidence>
<name>A0AA35XMG3_GEOBA</name>
<gene>
    <name evidence="6" type="ORF">GBAR_LOCUS31509</name>
</gene>
<dbReference type="AlphaFoldDB" id="A0AA35XMG3"/>
<protein>
    <submittedName>
        <fullName evidence="6">Uncharacterized protein</fullName>
    </submittedName>
</protein>
<evidence type="ECO:0000313" key="7">
    <source>
        <dbReference type="Proteomes" id="UP001174909"/>
    </source>
</evidence>
<reference evidence="6" key="1">
    <citation type="submission" date="2023-03" db="EMBL/GenBank/DDBJ databases">
        <authorList>
            <person name="Steffen K."/>
            <person name="Cardenas P."/>
        </authorList>
    </citation>
    <scope>NUCLEOTIDE SEQUENCE</scope>
</reference>
<comment type="caution">
    <text evidence="6">The sequence shown here is derived from an EMBL/GenBank/DDBJ whole genome shotgun (WGS) entry which is preliminary data.</text>
</comment>
<feature type="transmembrane region" description="Helical" evidence="5">
    <location>
        <begin position="15"/>
        <end position="35"/>
    </location>
</feature>
<comment type="subcellular location">
    <subcellularLocation>
        <location evidence="1">Membrane</location>
        <topology evidence="1">Single-pass membrane protein</topology>
    </subcellularLocation>
</comment>
<dbReference type="Pfam" id="PF14880">
    <property type="entry name" value="COX14"/>
    <property type="match status" value="1"/>
</dbReference>
<organism evidence="6 7">
    <name type="scientific">Geodia barretti</name>
    <name type="common">Barrett's horny sponge</name>
    <dbReference type="NCBI Taxonomy" id="519541"/>
    <lineage>
        <taxon>Eukaryota</taxon>
        <taxon>Metazoa</taxon>
        <taxon>Porifera</taxon>
        <taxon>Demospongiae</taxon>
        <taxon>Heteroscleromorpha</taxon>
        <taxon>Tetractinellida</taxon>
        <taxon>Astrophorina</taxon>
        <taxon>Geodiidae</taxon>
        <taxon>Geodia</taxon>
    </lineage>
</organism>
<keyword evidence="3 5" id="KW-1133">Transmembrane helix</keyword>
<evidence type="ECO:0000256" key="5">
    <source>
        <dbReference type="SAM" id="Phobius"/>
    </source>
</evidence>
<accession>A0AA35XMG3</accession>
<evidence type="ECO:0000256" key="3">
    <source>
        <dbReference type="ARBA" id="ARBA00022989"/>
    </source>
</evidence>
<keyword evidence="4 5" id="KW-0472">Membrane</keyword>
<sequence>MVSWGRVADLTQRTIVWSMVGLTVYAGVILTRRSYGMIQRHRKIKSLELSPADEGLPQEMSLAVPEASEQR</sequence>
<evidence type="ECO:0000313" key="6">
    <source>
        <dbReference type="EMBL" id="CAI8057895.1"/>
    </source>
</evidence>
<proteinExistence type="predicted"/>
<keyword evidence="7" id="KW-1185">Reference proteome</keyword>
<evidence type="ECO:0000256" key="2">
    <source>
        <dbReference type="ARBA" id="ARBA00022692"/>
    </source>
</evidence>
<keyword evidence="2 5" id="KW-0812">Transmembrane</keyword>
<dbReference type="GO" id="GO:0016020">
    <property type="term" value="C:membrane"/>
    <property type="evidence" value="ECO:0007669"/>
    <property type="project" value="UniProtKB-SubCell"/>
</dbReference>